<evidence type="ECO:0000256" key="6">
    <source>
        <dbReference type="ARBA" id="ARBA00022747"/>
    </source>
</evidence>
<keyword evidence="3" id="KW-0489">Methyltransferase</keyword>
<evidence type="ECO:0000313" key="10">
    <source>
        <dbReference type="Proteomes" id="UP001193389"/>
    </source>
</evidence>
<keyword evidence="4" id="KW-0808">Transferase</keyword>
<dbReference type="KEGG" id="anf:AQPE_4646"/>
<dbReference type="GO" id="GO:0009307">
    <property type="term" value="P:DNA restriction-modification system"/>
    <property type="evidence" value="ECO:0007669"/>
    <property type="project" value="UniProtKB-KW"/>
</dbReference>
<evidence type="ECO:0000256" key="5">
    <source>
        <dbReference type="ARBA" id="ARBA00022691"/>
    </source>
</evidence>
<keyword evidence="10" id="KW-1185">Reference proteome</keyword>
<reference evidence="9" key="1">
    <citation type="journal article" date="2020" name="Int. J. Syst. Evol. Microbiol.">
        <title>Aquipluma nitroreducens gen. nov. sp. nov., a novel facultatively anaerobic bacterium isolated from a freshwater lake.</title>
        <authorList>
            <person name="Watanabe M."/>
            <person name="Kojima H."/>
            <person name="Fukui M."/>
        </authorList>
    </citation>
    <scope>NUCLEOTIDE SEQUENCE</scope>
    <source>
        <strain evidence="9">MeG22</strain>
    </source>
</reference>
<keyword evidence="6" id="KW-0680">Restriction system</keyword>
<dbReference type="Proteomes" id="UP001193389">
    <property type="component" value="Chromosome"/>
</dbReference>
<evidence type="ECO:0000256" key="3">
    <source>
        <dbReference type="ARBA" id="ARBA00022603"/>
    </source>
</evidence>
<comment type="similarity">
    <text evidence="1">Belongs to the N(4)/N(6)-methyltransferase family.</text>
</comment>
<dbReference type="InterPro" id="IPR051537">
    <property type="entry name" value="DNA_Adenine_Mtase"/>
</dbReference>
<protein>
    <recommendedName>
        <fullName evidence="2">site-specific DNA-methyltransferase (adenine-specific)</fullName>
        <ecNumber evidence="2">2.1.1.72</ecNumber>
    </recommendedName>
</protein>
<dbReference type="GO" id="GO:0032259">
    <property type="term" value="P:methylation"/>
    <property type="evidence" value="ECO:0007669"/>
    <property type="project" value="UniProtKB-KW"/>
</dbReference>
<evidence type="ECO:0000259" key="8">
    <source>
        <dbReference type="Pfam" id="PF02384"/>
    </source>
</evidence>
<comment type="catalytic activity">
    <reaction evidence="7">
        <text>a 2'-deoxyadenosine in DNA + S-adenosyl-L-methionine = an N(6)-methyl-2'-deoxyadenosine in DNA + S-adenosyl-L-homocysteine + H(+)</text>
        <dbReference type="Rhea" id="RHEA:15197"/>
        <dbReference type="Rhea" id="RHEA-COMP:12418"/>
        <dbReference type="Rhea" id="RHEA-COMP:12419"/>
        <dbReference type="ChEBI" id="CHEBI:15378"/>
        <dbReference type="ChEBI" id="CHEBI:57856"/>
        <dbReference type="ChEBI" id="CHEBI:59789"/>
        <dbReference type="ChEBI" id="CHEBI:90615"/>
        <dbReference type="ChEBI" id="CHEBI:90616"/>
        <dbReference type="EC" id="2.1.1.72"/>
    </reaction>
</comment>
<dbReference type="SUPFAM" id="SSF53335">
    <property type="entry name" value="S-adenosyl-L-methionine-dependent methyltransferases"/>
    <property type="match status" value="1"/>
</dbReference>
<sequence length="235" mass="26855">MEQFKSFSQYILQIGYKYGLHSVFDDFLEMVVCALSLGAKEDRYHEIVRNYEKPDAYLMAEAFGSLVIEMDNNGDGLKDGFGDFYMEYLSYGRNGQFFTPEPICDMMARIVNPAGFGERVADCCCGSGRMLLAAAKINRNSLFFGADIDRTCAMMCLINLCLNGLLGEVCWMDTLMNRFYGGWRVELHPEKAVPYIREITKEESYLVLRLPEKKEEIVKKQISAAGVFQQLLFEF</sequence>
<accession>A0A5K7SGU5</accession>
<dbReference type="RefSeq" id="WP_318348602.1">
    <property type="nucleotide sequence ID" value="NZ_AP018694.1"/>
</dbReference>
<proteinExistence type="inferred from homology"/>
<dbReference type="Pfam" id="PF02384">
    <property type="entry name" value="N6_Mtase"/>
    <property type="match status" value="1"/>
</dbReference>
<name>A0A5K7SGU5_9BACT</name>
<gene>
    <name evidence="9" type="ORF">AQPE_4646</name>
</gene>
<dbReference type="GO" id="GO:0008170">
    <property type="term" value="F:N-methyltransferase activity"/>
    <property type="evidence" value="ECO:0007669"/>
    <property type="project" value="InterPro"/>
</dbReference>
<evidence type="ECO:0000256" key="2">
    <source>
        <dbReference type="ARBA" id="ARBA00011900"/>
    </source>
</evidence>
<dbReference type="PANTHER" id="PTHR42933">
    <property type="entry name" value="SLR6095 PROTEIN"/>
    <property type="match status" value="1"/>
</dbReference>
<keyword evidence="5" id="KW-0949">S-adenosyl-L-methionine</keyword>
<dbReference type="AlphaFoldDB" id="A0A5K7SGU5"/>
<dbReference type="PANTHER" id="PTHR42933:SF3">
    <property type="entry name" value="TYPE I RESTRICTION ENZYME MJAVIII METHYLASE SUBUNIT"/>
    <property type="match status" value="1"/>
</dbReference>
<dbReference type="EC" id="2.1.1.72" evidence="2"/>
<feature type="domain" description="DNA methylase adenine-specific" evidence="8">
    <location>
        <begin position="79"/>
        <end position="176"/>
    </location>
</feature>
<dbReference type="InterPro" id="IPR029063">
    <property type="entry name" value="SAM-dependent_MTases_sf"/>
</dbReference>
<evidence type="ECO:0000256" key="4">
    <source>
        <dbReference type="ARBA" id="ARBA00022679"/>
    </source>
</evidence>
<evidence type="ECO:0000256" key="1">
    <source>
        <dbReference type="ARBA" id="ARBA00006594"/>
    </source>
</evidence>
<evidence type="ECO:0000256" key="7">
    <source>
        <dbReference type="ARBA" id="ARBA00047942"/>
    </source>
</evidence>
<dbReference type="GO" id="GO:0003677">
    <property type="term" value="F:DNA binding"/>
    <property type="evidence" value="ECO:0007669"/>
    <property type="project" value="InterPro"/>
</dbReference>
<dbReference type="PRINTS" id="PR00507">
    <property type="entry name" value="N12N6MTFRASE"/>
</dbReference>
<organism evidence="9 10">
    <name type="scientific">Aquipluma nitroreducens</name>
    <dbReference type="NCBI Taxonomy" id="2010828"/>
    <lineage>
        <taxon>Bacteria</taxon>
        <taxon>Pseudomonadati</taxon>
        <taxon>Bacteroidota</taxon>
        <taxon>Bacteroidia</taxon>
        <taxon>Marinilabiliales</taxon>
        <taxon>Prolixibacteraceae</taxon>
        <taxon>Aquipluma</taxon>
    </lineage>
</organism>
<dbReference type="EMBL" id="AP018694">
    <property type="protein sequence ID" value="BBE20454.1"/>
    <property type="molecule type" value="Genomic_DNA"/>
</dbReference>
<evidence type="ECO:0000313" key="9">
    <source>
        <dbReference type="EMBL" id="BBE20454.1"/>
    </source>
</evidence>
<dbReference type="Gene3D" id="3.40.50.150">
    <property type="entry name" value="Vaccinia Virus protein VP39"/>
    <property type="match status" value="1"/>
</dbReference>
<dbReference type="GO" id="GO:0009007">
    <property type="term" value="F:site-specific DNA-methyltransferase (adenine-specific) activity"/>
    <property type="evidence" value="ECO:0007669"/>
    <property type="project" value="UniProtKB-EC"/>
</dbReference>
<dbReference type="InterPro" id="IPR003356">
    <property type="entry name" value="DNA_methylase_A-5"/>
</dbReference>